<evidence type="ECO:0000313" key="9">
    <source>
        <dbReference type="EMBL" id="OXA39308.1"/>
    </source>
</evidence>
<keyword evidence="2" id="KW-1003">Cell membrane</keyword>
<comment type="subcellular location">
    <subcellularLocation>
        <location evidence="1">Cell membrane</location>
        <topology evidence="1">Multi-pass membrane protein</topology>
    </subcellularLocation>
</comment>
<dbReference type="AlphaFoldDB" id="A0A226D3A6"/>
<evidence type="ECO:0000256" key="3">
    <source>
        <dbReference type="ARBA" id="ARBA00022692"/>
    </source>
</evidence>
<keyword evidence="6" id="KW-0675">Receptor</keyword>
<evidence type="ECO:0000256" key="5">
    <source>
        <dbReference type="ARBA" id="ARBA00023136"/>
    </source>
</evidence>
<evidence type="ECO:0000256" key="1">
    <source>
        <dbReference type="ARBA" id="ARBA00004651"/>
    </source>
</evidence>
<reference evidence="9 10" key="1">
    <citation type="submission" date="2015-12" db="EMBL/GenBank/DDBJ databases">
        <title>The genome of Folsomia candida.</title>
        <authorList>
            <person name="Faddeeva A."/>
            <person name="Derks M.F."/>
            <person name="Anvar Y."/>
            <person name="Smit S."/>
            <person name="Van Straalen N."/>
            <person name="Roelofs D."/>
        </authorList>
    </citation>
    <scope>NUCLEOTIDE SEQUENCE [LARGE SCALE GENOMIC DNA]</scope>
    <source>
        <strain evidence="9 10">VU population</strain>
        <tissue evidence="9">Whole body</tissue>
    </source>
</reference>
<evidence type="ECO:0000256" key="7">
    <source>
        <dbReference type="ARBA" id="ARBA00023180"/>
    </source>
</evidence>
<dbReference type="GO" id="GO:0005886">
    <property type="term" value="C:plasma membrane"/>
    <property type="evidence" value="ECO:0007669"/>
    <property type="project" value="UniProtKB-SubCell"/>
</dbReference>
<proteinExistence type="predicted"/>
<protein>
    <submittedName>
        <fullName evidence="9">Uncharacterized protein</fullName>
    </submittedName>
</protein>
<dbReference type="InterPro" id="IPR052192">
    <property type="entry name" value="Insect_Ionotropic_Sensory_Rcpt"/>
</dbReference>
<gene>
    <name evidence="9" type="ORF">Fcan01_25941</name>
</gene>
<dbReference type="Proteomes" id="UP000198287">
    <property type="component" value="Unassembled WGS sequence"/>
</dbReference>
<feature type="transmembrane region" description="Helical" evidence="8">
    <location>
        <begin position="441"/>
        <end position="460"/>
    </location>
</feature>
<evidence type="ECO:0000256" key="2">
    <source>
        <dbReference type="ARBA" id="ARBA00022475"/>
    </source>
</evidence>
<accession>A0A226D3A6</accession>
<evidence type="ECO:0000256" key="4">
    <source>
        <dbReference type="ARBA" id="ARBA00022989"/>
    </source>
</evidence>
<keyword evidence="5 8" id="KW-0472">Membrane</keyword>
<keyword evidence="7" id="KW-0325">Glycoprotein</keyword>
<keyword evidence="4 8" id="KW-1133">Transmembrane helix</keyword>
<evidence type="ECO:0000313" key="10">
    <source>
        <dbReference type="Proteomes" id="UP000198287"/>
    </source>
</evidence>
<dbReference type="EMBL" id="LNIX01000039">
    <property type="protein sequence ID" value="OXA39308.1"/>
    <property type="molecule type" value="Genomic_DNA"/>
</dbReference>
<sequence length="487" mass="56738">MKVNPFNSNETYAYVHLADVLTSKANLSLVAPAPEACLTNYAQIEFNYEFGSSEEILPRPFPNILMVTRNIGFQYLTCYTERFKTFEIYIAPFQPQLWLTLFITLILLISIYSYVHRNSNFSSWLFILATLFEETGYVPSKMERSTFFRFSFGTWCIMSVVITNGYNGIMISELNAPLPSFQPENFDDLMCNKLSMSLTDKYLSYMSLPKGSYINRNNISKDITDVLDQISAYIDNLIISKFNYSRKLRNENCFNLYSAHPQINIGYHWPEFFRFLLLHYHANGIASWGGSSYLRKQYNIILNFLSPKYLDYPLNLIYDYFNTTPLQQRIEEEIIQCGKTVFIAQSNVVEAEHIFLSKKYPWHKFYKGSEILWVSWYGLAFRYAGFSKIPGYYKSVIESGVYGRIDQELSKRVNLDRNPVISRDAQKVSSKRTGLELEGEFSTFFIIWSSAIAIILPIVAFELRNLILYGIKFLGRVIYFNLLKILR</sequence>
<evidence type="ECO:0000256" key="8">
    <source>
        <dbReference type="SAM" id="Phobius"/>
    </source>
</evidence>
<dbReference type="PANTHER" id="PTHR42643">
    <property type="entry name" value="IONOTROPIC RECEPTOR 20A-RELATED"/>
    <property type="match status" value="1"/>
</dbReference>
<name>A0A226D3A6_FOLCA</name>
<dbReference type="Gene3D" id="1.10.287.70">
    <property type="match status" value="1"/>
</dbReference>
<dbReference type="PANTHER" id="PTHR42643:SF24">
    <property type="entry name" value="IONOTROPIC RECEPTOR 60A"/>
    <property type="match status" value="1"/>
</dbReference>
<comment type="caution">
    <text evidence="9">The sequence shown here is derived from an EMBL/GenBank/DDBJ whole genome shotgun (WGS) entry which is preliminary data.</text>
</comment>
<keyword evidence="10" id="KW-1185">Reference proteome</keyword>
<organism evidence="9 10">
    <name type="scientific">Folsomia candida</name>
    <name type="common">Springtail</name>
    <dbReference type="NCBI Taxonomy" id="158441"/>
    <lineage>
        <taxon>Eukaryota</taxon>
        <taxon>Metazoa</taxon>
        <taxon>Ecdysozoa</taxon>
        <taxon>Arthropoda</taxon>
        <taxon>Hexapoda</taxon>
        <taxon>Collembola</taxon>
        <taxon>Entomobryomorpha</taxon>
        <taxon>Isotomoidea</taxon>
        <taxon>Isotomidae</taxon>
        <taxon>Proisotominae</taxon>
        <taxon>Folsomia</taxon>
    </lineage>
</organism>
<evidence type="ECO:0000256" key="6">
    <source>
        <dbReference type="ARBA" id="ARBA00023170"/>
    </source>
</evidence>
<keyword evidence="3 8" id="KW-0812">Transmembrane</keyword>
<feature type="transmembrane region" description="Helical" evidence="8">
    <location>
        <begin position="97"/>
        <end position="115"/>
    </location>
</feature>